<evidence type="ECO:0000259" key="8">
    <source>
        <dbReference type="Pfam" id="PF02687"/>
    </source>
</evidence>
<feature type="transmembrane region" description="Helical" evidence="7">
    <location>
        <begin position="315"/>
        <end position="341"/>
    </location>
</feature>
<evidence type="ECO:0000313" key="11">
    <source>
        <dbReference type="Proteomes" id="UP000198718"/>
    </source>
</evidence>
<feature type="domain" description="MacB-like periplasmic core" evidence="9">
    <location>
        <begin position="21"/>
        <end position="291"/>
    </location>
</feature>
<keyword evidence="10" id="KW-0449">Lipoprotein</keyword>
<keyword evidence="5 7" id="KW-0472">Membrane</keyword>
<feature type="transmembrane region" description="Helical" evidence="7">
    <location>
        <begin position="406"/>
        <end position="428"/>
    </location>
</feature>
<evidence type="ECO:0000256" key="6">
    <source>
        <dbReference type="ARBA" id="ARBA00038076"/>
    </source>
</evidence>
<reference evidence="10 11" key="1">
    <citation type="submission" date="2016-10" db="EMBL/GenBank/DDBJ databases">
        <authorList>
            <person name="de Groot N.N."/>
        </authorList>
    </citation>
    <scope>NUCLEOTIDE SEQUENCE [LARGE SCALE GENOMIC DNA]</scope>
    <source>
        <strain evidence="10 11">DSM 18346</strain>
    </source>
</reference>
<feature type="domain" description="ABC3 transporter permease C-terminal" evidence="8">
    <location>
        <begin position="320"/>
        <end position="441"/>
    </location>
</feature>
<dbReference type="InterPro" id="IPR003838">
    <property type="entry name" value="ABC3_permease_C"/>
</dbReference>
<dbReference type="PANTHER" id="PTHR30572">
    <property type="entry name" value="MEMBRANE COMPONENT OF TRANSPORTER-RELATED"/>
    <property type="match status" value="1"/>
</dbReference>
<dbReference type="GO" id="GO:0005886">
    <property type="term" value="C:plasma membrane"/>
    <property type="evidence" value="ECO:0007669"/>
    <property type="project" value="UniProtKB-SubCell"/>
</dbReference>
<name>A0A1G9AAL5_9FIRM</name>
<evidence type="ECO:0000256" key="1">
    <source>
        <dbReference type="ARBA" id="ARBA00004651"/>
    </source>
</evidence>
<dbReference type="Proteomes" id="UP000198718">
    <property type="component" value="Unassembled WGS sequence"/>
</dbReference>
<evidence type="ECO:0000313" key="10">
    <source>
        <dbReference type="EMBL" id="SDK24303.1"/>
    </source>
</evidence>
<dbReference type="STRING" id="393762.SAMN05660472_01109"/>
<evidence type="ECO:0000256" key="2">
    <source>
        <dbReference type="ARBA" id="ARBA00022475"/>
    </source>
</evidence>
<keyword evidence="3 7" id="KW-0812">Transmembrane</keyword>
<dbReference type="InterPro" id="IPR025857">
    <property type="entry name" value="MacB_PCD"/>
</dbReference>
<accession>A0A1G9AAL5</accession>
<feature type="transmembrane region" description="Helical" evidence="7">
    <location>
        <begin position="362"/>
        <end position="386"/>
    </location>
</feature>
<evidence type="ECO:0000256" key="7">
    <source>
        <dbReference type="SAM" id="Phobius"/>
    </source>
</evidence>
<evidence type="ECO:0000259" key="9">
    <source>
        <dbReference type="Pfam" id="PF12704"/>
    </source>
</evidence>
<evidence type="ECO:0000256" key="4">
    <source>
        <dbReference type="ARBA" id="ARBA00022989"/>
    </source>
</evidence>
<organism evidence="10 11">
    <name type="scientific">Natronincola ferrireducens</name>
    <dbReference type="NCBI Taxonomy" id="393762"/>
    <lineage>
        <taxon>Bacteria</taxon>
        <taxon>Bacillati</taxon>
        <taxon>Bacillota</taxon>
        <taxon>Clostridia</taxon>
        <taxon>Peptostreptococcales</taxon>
        <taxon>Natronincolaceae</taxon>
        <taxon>Natronincola</taxon>
    </lineage>
</organism>
<dbReference type="GO" id="GO:0022857">
    <property type="term" value="F:transmembrane transporter activity"/>
    <property type="evidence" value="ECO:0007669"/>
    <property type="project" value="TreeGrafter"/>
</dbReference>
<evidence type="ECO:0000256" key="5">
    <source>
        <dbReference type="ARBA" id="ARBA00023136"/>
    </source>
</evidence>
<evidence type="ECO:0000256" key="3">
    <source>
        <dbReference type="ARBA" id="ARBA00022692"/>
    </source>
</evidence>
<dbReference type="EMBL" id="FNFP01000001">
    <property type="protein sequence ID" value="SDK24303.1"/>
    <property type="molecule type" value="Genomic_DNA"/>
</dbReference>
<proteinExistence type="inferred from homology"/>
<dbReference type="PANTHER" id="PTHR30572:SF4">
    <property type="entry name" value="ABC TRANSPORTER PERMEASE YTRF"/>
    <property type="match status" value="1"/>
</dbReference>
<keyword evidence="4 7" id="KW-1133">Transmembrane helix</keyword>
<dbReference type="RefSeq" id="WP_090551418.1">
    <property type="nucleotide sequence ID" value="NZ_FNFP01000001.1"/>
</dbReference>
<keyword evidence="11" id="KW-1185">Reference proteome</keyword>
<comment type="subcellular location">
    <subcellularLocation>
        <location evidence="1">Cell membrane</location>
        <topology evidence="1">Multi-pass membrane protein</topology>
    </subcellularLocation>
</comment>
<dbReference type="InterPro" id="IPR050250">
    <property type="entry name" value="Macrolide_Exporter_MacB"/>
</dbReference>
<keyword evidence="2" id="KW-1003">Cell membrane</keyword>
<dbReference type="Pfam" id="PF12704">
    <property type="entry name" value="MacB_PCD"/>
    <property type="match status" value="1"/>
</dbReference>
<protein>
    <submittedName>
        <fullName evidence="10">ABC-type transport system, involved in lipoprotein release, permease component</fullName>
    </submittedName>
</protein>
<dbReference type="Pfam" id="PF02687">
    <property type="entry name" value="FtsX"/>
    <property type="match status" value="1"/>
</dbReference>
<comment type="similarity">
    <text evidence="6">Belongs to the ABC-4 integral membrane protein family.</text>
</comment>
<dbReference type="OrthoDB" id="9770099at2"/>
<feature type="transmembrane region" description="Helical" evidence="7">
    <location>
        <begin position="21"/>
        <end position="45"/>
    </location>
</feature>
<dbReference type="AlphaFoldDB" id="A0A1G9AAL5"/>
<sequence>MNNSDLLKMALGNLWRRKTRTFLTILGVIIGTSSIVIMLSLGIAMDRSFKEQLSQMGNLNTIEVYNHGYYDDSMGSRQNRQTSLDEQAVAGFKQIPGVEAVMPIKSAHYKMGAGRMVGYVSVMGIDPNVMEAFDFKVDQGRLLMTTDKDAIVFGKNVAMNFYNPRLRNSYSYGWGSNGNNVDLISNNLIVTSDMSYGETRNKPVERDSNYTPPKHHNMKGVGILTESFNEKDYYAYMNITTLEKIIEEDRRANRQDPSSRNRGGDANKYERISVKVKEMNDVEKVQETIKAMGFQTYSLTDMLKSMKETSAKIQAILGGIGAVSLFVAAIGITNTMIMSIYERTREIGVMKVLGANLPDIRKLFLVEAAIIGFCGGIAGLILSYTISFGLNKIGRGFLGPTGGTTGMSVIPLELALVAVVFATFIGVVSGYSPARRAMNLSALEAIKTE</sequence>
<gene>
    <name evidence="10" type="ORF">SAMN05660472_01109</name>
</gene>